<comment type="caution">
    <text evidence="1">The sequence shown here is derived from an EMBL/GenBank/DDBJ whole genome shotgun (WGS) entry which is preliminary data.</text>
</comment>
<organism evidence="1 2">
    <name type="scientific">Leptospira interrogans str. 2002000626</name>
    <dbReference type="NCBI Taxonomy" id="996803"/>
    <lineage>
        <taxon>Bacteria</taxon>
        <taxon>Pseudomonadati</taxon>
        <taxon>Spirochaetota</taxon>
        <taxon>Spirochaetia</taxon>
        <taxon>Leptospirales</taxon>
        <taxon>Leptospiraceae</taxon>
        <taxon>Leptospira</taxon>
    </lineage>
</organism>
<sequence length="52" mass="5502">MPRFTSLSVSGFISTANPLAEVGTDGAGGTFPVFSSPFYVRPFSWPSSFLLA</sequence>
<evidence type="ECO:0000313" key="1">
    <source>
        <dbReference type="EMBL" id="EMY06288.1"/>
    </source>
</evidence>
<gene>
    <name evidence="1" type="ORF">LEP1GSC029_3173</name>
</gene>
<name>A0A829DBL6_LEPIR</name>
<evidence type="ECO:0000313" key="2">
    <source>
        <dbReference type="Proteomes" id="UP000012329"/>
    </source>
</evidence>
<reference evidence="1 2" key="1">
    <citation type="submission" date="2013-02" db="EMBL/GenBank/DDBJ databases">
        <authorList>
            <person name="Harkins D.M."/>
            <person name="Durkin A.S."/>
            <person name="Brinkac L.M."/>
            <person name="Haft D.H."/>
            <person name="Selengut J.D."/>
            <person name="Sanka R."/>
            <person name="DePew J."/>
            <person name="Purushe J."/>
            <person name="Whelen A.C."/>
            <person name="Vinetz J.M."/>
            <person name="Sutton G.G."/>
            <person name="Nierman W.C."/>
            <person name="Fouts D.E."/>
        </authorList>
    </citation>
    <scope>NUCLEOTIDE SEQUENCE [LARGE SCALE GENOMIC DNA]</scope>
    <source>
        <strain evidence="1 2">2002000626</strain>
    </source>
</reference>
<protein>
    <submittedName>
        <fullName evidence="1">Uncharacterized protein</fullName>
    </submittedName>
</protein>
<proteinExistence type="predicted"/>
<dbReference type="AlphaFoldDB" id="A0A829DBL6"/>
<accession>A0A829DBL6</accession>
<dbReference type="Proteomes" id="UP000012329">
    <property type="component" value="Unassembled WGS sequence"/>
</dbReference>
<dbReference type="EMBL" id="AFJL02000046">
    <property type="protein sequence ID" value="EMY06288.1"/>
    <property type="molecule type" value="Genomic_DNA"/>
</dbReference>